<comment type="caution">
    <text evidence="3">The sequence shown here is derived from an EMBL/GenBank/DDBJ whole genome shotgun (WGS) entry which is preliminary data.</text>
</comment>
<dbReference type="Proteomes" id="UP000807159">
    <property type="component" value="Chromosome 10"/>
</dbReference>
<feature type="region of interest" description="Disordered" evidence="1">
    <location>
        <begin position="38"/>
        <end position="58"/>
    </location>
</feature>
<protein>
    <submittedName>
        <fullName evidence="3">Uncharacterized protein</fullName>
    </submittedName>
</protein>
<evidence type="ECO:0000313" key="3">
    <source>
        <dbReference type="EMBL" id="KAH8495178.1"/>
    </source>
</evidence>
<name>A0A8T2XPW5_POPDE</name>
<evidence type="ECO:0000256" key="2">
    <source>
        <dbReference type="SAM" id="Phobius"/>
    </source>
</evidence>
<proteinExistence type="predicted"/>
<keyword evidence="2" id="KW-1133">Transmembrane helix</keyword>
<accession>A0A8T2XPW5</accession>
<evidence type="ECO:0000256" key="1">
    <source>
        <dbReference type="SAM" id="MobiDB-lite"/>
    </source>
</evidence>
<keyword evidence="2" id="KW-0812">Transmembrane</keyword>
<sequence>MLLIPIASAPPRTTFTLADVVNSNCEARVCTKHRKRAIQRPPLAAPPPSSSKPCEHLSTSPVSIRPHCGPSVETDSLSSWFGTGTRWLELLLRRLPQHKAWFPVGAVIVPLFFVMFRLLWFGPQWSLLILLDVSCLLL</sequence>
<organism evidence="3 4">
    <name type="scientific">Populus deltoides</name>
    <name type="common">Eastern poplar</name>
    <name type="synonym">Eastern cottonwood</name>
    <dbReference type="NCBI Taxonomy" id="3696"/>
    <lineage>
        <taxon>Eukaryota</taxon>
        <taxon>Viridiplantae</taxon>
        <taxon>Streptophyta</taxon>
        <taxon>Embryophyta</taxon>
        <taxon>Tracheophyta</taxon>
        <taxon>Spermatophyta</taxon>
        <taxon>Magnoliopsida</taxon>
        <taxon>eudicotyledons</taxon>
        <taxon>Gunneridae</taxon>
        <taxon>Pentapetalae</taxon>
        <taxon>rosids</taxon>
        <taxon>fabids</taxon>
        <taxon>Malpighiales</taxon>
        <taxon>Salicaceae</taxon>
        <taxon>Saliceae</taxon>
        <taxon>Populus</taxon>
    </lineage>
</organism>
<reference evidence="3" key="1">
    <citation type="journal article" date="2021" name="J. Hered.">
        <title>Genome Assembly of Salicaceae Populus deltoides (Eastern Cottonwood) I-69 Based on Nanopore Sequencing and Hi-C Technologies.</title>
        <authorList>
            <person name="Bai S."/>
            <person name="Wu H."/>
            <person name="Zhang J."/>
            <person name="Pan Z."/>
            <person name="Zhao W."/>
            <person name="Li Z."/>
            <person name="Tong C."/>
        </authorList>
    </citation>
    <scope>NUCLEOTIDE SEQUENCE</scope>
    <source>
        <tissue evidence="3">Leaf</tissue>
    </source>
</reference>
<dbReference type="EMBL" id="JACEGQ020000010">
    <property type="protein sequence ID" value="KAH8495178.1"/>
    <property type="molecule type" value="Genomic_DNA"/>
</dbReference>
<keyword evidence="4" id="KW-1185">Reference proteome</keyword>
<gene>
    <name evidence="3" type="ORF">H0E87_018381</name>
</gene>
<keyword evidence="2" id="KW-0472">Membrane</keyword>
<evidence type="ECO:0000313" key="4">
    <source>
        <dbReference type="Proteomes" id="UP000807159"/>
    </source>
</evidence>
<feature type="transmembrane region" description="Helical" evidence="2">
    <location>
        <begin position="100"/>
        <end position="120"/>
    </location>
</feature>
<dbReference type="AlphaFoldDB" id="A0A8T2XPW5"/>